<dbReference type="InterPro" id="IPR019437">
    <property type="entry name" value="TPP1/Est3"/>
</dbReference>
<evidence type="ECO:0000256" key="4">
    <source>
        <dbReference type="ARBA" id="ARBA00022895"/>
    </source>
</evidence>
<evidence type="ECO:0000256" key="3">
    <source>
        <dbReference type="ARBA" id="ARBA00022454"/>
    </source>
</evidence>
<dbReference type="Gene3D" id="2.40.50.960">
    <property type="match status" value="1"/>
</dbReference>
<feature type="region of interest" description="Disordered" evidence="6">
    <location>
        <begin position="316"/>
        <end position="474"/>
    </location>
</feature>
<sequence>MTRSRTKLDPWIENLITSHGTEKELNSANLKARVVAVGKMSHSQALVIQGPPELLFISDGVVQIPAVLTDTAWEHLQEDEDRESFSSLVNTTVCLQTYSLQFHMTTEKRRSKFFLSLGKLATMAAGPVKECPPCCTTLSSVRVKICDTWTALQHQNSPQAEFSQSGIDLSELLGVWQYDCFMDLAEEVRLRLTAARGSASPQPSTSRDPPGRPLGAHLRTAWDIDRVRCKGAKPFSIPMAHLVIPDTAPRSQPVDASATPSGLVVYPMGGQSAEPQGAAREPFLEVNRAALSEEMDQGHVSDPWTAFSGASKVFSSSLSYDTSPRSQALTSTQVPSGGLEHDVSPTVTGSTGDQSFLPPYQNPVPMHASPHTPPSSESSPPDCAARADPNAAQSSGERTPGLLEKDPSDASGEAVPTTSGAGVKRKRREHHHHHPSTVAGPEQEGAPCVDLSPPSWLFESQTGPLPEAGRGSQQARVANGGVSYPAAVHSDGSRFSYHYKVCLKNVQDLSGFKVAGDHLHWAVKYLVVPKEADDDDNRNIS</sequence>
<dbReference type="PANTHER" id="PTHR14487:SF3">
    <property type="entry name" value="ADRENOCORTICAL DYSPLASIA PROTEIN HOMOLOG"/>
    <property type="match status" value="1"/>
</dbReference>
<feature type="domain" description="Shelterin complex subunit TPP1/Est3" evidence="7">
    <location>
        <begin position="8"/>
        <end position="150"/>
    </location>
</feature>
<dbReference type="GO" id="GO:0016233">
    <property type="term" value="P:telomere capping"/>
    <property type="evidence" value="ECO:0007669"/>
    <property type="project" value="InterPro"/>
</dbReference>
<dbReference type="EMBL" id="JANIIK010000110">
    <property type="protein sequence ID" value="KAJ3596519.1"/>
    <property type="molecule type" value="Genomic_DNA"/>
</dbReference>
<proteinExistence type="predicted"/>
<feature type="compositionally biased region" description="Polar residues" evidence="6">
    <location>
        <begin position="316"/>
        <end position="335"/>
    </location>
</feature>
<gene>
    <name evidence="8" type="ORF">NHX12_002926</name>
</gene>
<keyword evidence="3" id="KW-0158">Chromosome</keyword>
<organism evidence="8 9">
    <name type="scientific">Muraenolepis orangiensis</name>
    <name type="common">Patagonian moray cod</name>
    <dbReference type="NCBI Taxonomy" id="630683"/>
    <lineage>
        <taxon>Eukaryota</taxon>
        <taxon>Metazoa</taxon>
        <taxon>Chordata</taxon>
        <taxon>Craniata</taxon>
        <taxon>Vertebrata</taxon>
        <taxon>Euteleostomi</taxon>
        <taxon>Actinopterygii</taxon>
        <taxon>Neopterygii</taxon>
        <taxon>Teleostei</taxon>
        <taxon>Neoteleostei</taxon>
        <taxon>Acanthomorphata</taxon>
        <taxon>Zeiogadaria</taxon>
        <taxon>Gadariae</taxon>
        <taxon>Gadiformes</taxon>
        <taxon>Muraenolepidoidei</taxon>
        <taxon>Muraenolepididae</taxon>
        <taxon>Muraenolepis</taxon>
    </lineage>
</organism>
<dbReference type="GO" id="GO:0042162">
    <property type="term" value="F:telomeric DNA binding"/>
    <property type="evidence" value="ECO:0007669"/>
    <property type="project" value="InterPro"/>
</dbReference>
<dbReference type="GO" id="GO:0032211">
    <property type="term" value="P:negative regulation of telomere maintenance via telomerase"/>
    <property type="evidence" value="ECO:0007669"/>
    <property type="project" value="TreeGrafter"/>
</dbReference>
<name>A0A9Q0DXZ8_9TELE</name>
<dbReference type="AlphaFoldDB" id="A0A9Q0DXZ8"/>
<evidence type="ECO:0000256" key="1">
    <source>
        <dbReference type="ARBA" id="ARBA00004123"/>
    </source>
</evidence>
<feature type="region of interest" description="Disordered" evidence="6">
    <location>
        <begin position="195"/>
        <end position="215"/>
    </location>
</feature>
<comment type="subcellular location">
    <subcellularLocation>
        <location evidence="2">Chromosome</location>
        <location evidence="2">Telomere</location>
    </subcellularLocation>
    <subcellularLocation>
        <location evidence="1">Nucleus</location>
    </subcellularLocation>
</comment>
<dbReference type="Proteomes" id="UP001148018">
    <property type="component" value="Unassembled WGS sequence"/>
</dbReference>
<comment type="caution">
    <text evidence="8">The sequence shown here is derived from an EMBL/GenBank/DDBJ whole genome shotgun (WGS) entry which is preliminary data.</text>
</comment>
<dbReference type="InterPro" id="IPR028631">
    <property type="entry name" value="ACD"/>
</dbReference>
<dbReference type="GO" id="GO:0070198">
    <property type="term" value="P:protein localization to chromosome, telomeric region"/>
    <property type="evidence" value="ECO:0007669"/>
    <property type="project" value="TreeGrafter"/>
</dbReference>
<evidence type="ECO:0000256" key="2">
    <source>
        <dbReference type="ARBA" id="ARBA00004574"/>
    </source>
</evidence>
<keyword evidence="4" id="KW-0779">Telomere</keyword>
<keyword evidence="9" id="KW-1185">Reference proteome</keyword>
<protein>
    <recommendedName>
        <fullName evidence="7">Shelterin complex subunit TPP1/Est3 domain-containing protein</fullName>
    </recommendedName>
</protein>
<dbReference type="Pfam" id="PF10341">
    <property type="entry name" value="TPP1"/>
    <property type="match status" value="1"/>
</dbReference>
<dbReference type="GO" id="GO:0007004">
    <property type="term" value="P:telomere maintenance via telomerase"/>
    <property type="evidence" value="ECO:0007669"/>
    <property type="project" value="InterPro"/>
</dbReference>
<evidence type="ECO:0000313" key="9">
    <source>
        <dbReference type="Proteomes" id="UP001148018"/>
    </source>
</evidence>
<feature type="compositionally biased region" description="Polar residues" evidence="6">
    <location>
        <begin position="345"/>
        <end position="354"/>
    </location>
</feature>
<reference evidence="8" key="1">
    <citation type="submission" date="2022-07" db="EMBL/GenBank/DDBJ databases">
        <title>Chromosome-level genome of Muraenolepis orangiensis.</title>
        <authorList>
            <person name="Kim J."/>
        </authorList>
    </citation>
    <scope>NUCLEOTIDE SEQUENCE</scope>
    <source>
        <strain evidence="8">KU_S4_2022</strain>
        <tissue evidence="8">Muscle</tissue>
    </source>
</reference>
<dbReference type="OrthoDB" id="8933114at2759"/>
<keyword evidence="5" id="KW-0539">Nucleus</keyword>
<evidence type="ECO:0000313" key="8">
    <source>
        <dbReference type="EMBL" id="KAJ3596519.1"/>
    </source>
</evidence>
<feature type="compositionally biased region" description="Basic residues" evidence="6">
    <location>
        <begin position="423"/>
        <end position="435"/>
    </location>
</feature>
<dbReference type="GO" id="GO:0070187">
    <property type="term" value="C:shelterin complex"/>
    <property type="evidence" value="ECO:0007669"/>
    <property type="project" value="InterPro"/>
</dbReference>
<accession>A0A9Q0DXZ8</accession>
<dbReference type="PANTHER" id="PTHR14487">
    <property type="entry name" value="ADRENOCORTICAL DYSPLASIA PROTEIN ACD"/>
    <property type="match status" value="1"/>
</dbReference>
<evidence type="ECO:0000256" key="6">
    <source>
        <dbReference type="SAM" id="MobiDB-lite"/>
    </source>
</evidence>
<evidence type="ECO:0000256" key="5">
    <source>
        <dbReference type="ARBA" id="ARBA00023242"/>
    </source>
</evidence>
<evidence type="ECO:0000259" key="7">
    <source>
        <dbReference type="Pfam" id="PF10341"/>
    </source>
</evidence>
<dbReference type="GO" id="GO:0005697">
    <property type="term" value="C:telomerase holoenzyme complex"/>
    <property type="evidence" value="ECO:0007669"/>
    <property type="project" value="InterPro"/>
</dbReference>